<name>T2IYP6_CROWT</name>
<reference evidence="2 3" key="2">
    <citation type="submission" date="2013-09" db="EMBL/GenBank/DDBJ databases">
        <title>Whole genome comparison of six Crocosphaera watsonii strains with differing phenotypes.</title>
        <authorList>
            <person name="Bench S.R."/>
            <person name="Heller P."/>
            <person name="Frank I."/>
            <person name="Arciniega M."/>
            <person name="Shilova I.N."/>
            <person name="Zehr J.P."/>
        </authorList>
    </citation>
    <scope>NUCLEOTIDE SEQUENCE [LARGE SCALE GENOMIC DNA]</scope>
    <source>
        <strain evidence="2 3">WH 0005</strain>
    </source>
</reference>
<evidence type="ECO:0000313" key="2">
    <source>
        <dbReference type="EMBL" id="CCQ58766.1"/>
    </source>
</evidence>
<feature type="domain" description="DUF4351" evidence="1">
    <location>
        <begin position="58"/>
        <end position="115"/>
    </location>
</feature>
<comment type="caution">
    <text evidence="2">The sequence shown here is derived from an EMBL/GenBank/DDBJ whole genome shotgun (WGS) entry which is preliminary data.</text>
</comment>
<dbReference type="Proteomes" id="UP000017981">
    <property type="component" value="Unassembled WGS sequence"/>
</dbReference>
<evidence type="ECO:0000259" key="1">
    <source>
        <dbReference type="Pfam" id="PF14261"/>
    </source>
</evidence>
<proteinExistence type="predicted"/>
<organism evidence="2 3">
    <name type="scientific">Crocosphaera watsonii WH 0005</name>
    <dbReference type="NCBI Taxonomy" id="423472"/>
    <lineage>
        <taxon>Bacteria</taxon>
        <taxon>Bacillati</taxon>
        <taxon>Cyanobacteriota</taxon>
        <taxon>Cyanophyceae</taxon>
        <taxon>Oscillatoriophycideae</taxon>
        <taxon>Chroococcales</taxon>
        <taxon>Aphanothecaceae</taxon>
        <taxon>Crocosphaera</taxon>
    </lineage>
</organism>
<dbReference type="Pfam" id="PF14261">
    <property type="entry name" value="DUF4351"/>
    <property type="match status" value="1"/>
</dbReference>
<dbReference type="InterPro" id="IPR025587">
    <property type="entry name" value="DUF4351"/>
</dbReference>
<evidence type="ECO:0000313" key="3">
    <source>
        <dbReference type="Proteomes" id="UP000017981"/>
    </source>
</evidence>
<accession>T2IYP6</accession>
<sequence length="119" mass="13414">MGEVARRIEEIGDRTNKNNIAASTAILAGLVLNKNTVSKLLREDIMKESVVYQDILSKGEQKEAIKLILRLLNRRLGELAPNIISQVRGLSVEQLEELGEALLDFQTEKDLEKWLKESV</sequence>
<dbReference type="PANTHER" id="PTHR35586">
    <property type="entry name" value="SLL1691 PROTEIN"/>
    <property type="match status" value="1"/>
</dbReference>
<dbReference type="PANTHER" id="PTHR35586:SF2">
    <property type="entry name" value="SLL1542 PROTEIN"/>
    <property type="match status" value="1"/>
</dbReference>
<reference evidence="2 3" key="1">
    <citation type="submission" date="2013-01" db="EMBL/GenBank/DDBJ databases">
        <authorList>
            <person name="Bench S."/>
        </authorList>
    </citation>
    <scope>NUCLEOTIDE SEQUENCE [LARGE SCALE GENOMIC DNA]</scope>
    <source>
        <strain evidence="2 3">WH 0005</strain>
    </source>
</reference>
<dbReference type="AlphaFoldDB" id="T2IYP6"/>
<protein>
    <recommendedName>
        <fullName evidence="1">DUF4351 domain-containing protein</fullName>
    </recommendedName>
</protein>
<dbReference type="EMBL" id="CAQL01001082">
    <property type="protein sequence ID" value="CCQ58766.1"/>
    <property type="molecule type" value="Genomic_DNA"/>
</dbReference>
<gene>
    <name evidence="2" type="ORF">CWATWH0005_2465</name>
</gene>